<protein>
    <submittedName>
        <fullName evidence="4">Ribosomal protein S18 acetylase RimI</fullName>
    </submittedName>
</protein>
<keyword evidence="1" id="KW-0808">Transferase</keyword>
<dbReference type="PANTHER" id="PTHR43877">
    <property type="entry name" value="AMINOALKYLPHOSPHONATE N-ACETYLTRANSFERASE-RELATED-RELATED"/>
    <property type="match status" value="1"/>
</dbReference>
<dbReference type="STRING" id="1073327.SAMN04488108_2291"/>
<reference evidence="5" key="1">
    <citation type="submission" date="2016-12" db="EMBL/GenBank/DDBJ databases">
        <authorList>
            <person name="Varghese N."/>
            <person name="Submissions S."/>
        </authorList>
    </citation>
    <scope>NUCLEOTIDE SEQUENCE [LARGE SCALE GENOMIC DNA]</scope>
    <source>
        <strain evidence="5">DSM 25035</strain>
    </source>
</reference>
<dbReference type="InterPro" id="IPR016181">
    <property type="entry name" value="Acyl_CoA_acyltransferase"/>
</dbReference>
<name>A0A1M7ZD07_9BACT</name>
<evidence type="ECO:0000259" key="3">
    <source>
        <dbReference type="PROSITE" id="PS51186"/>
    </source>
</evidence>
<dbReference type="EMBL" id="FRXN01000003">
    <property type="protein sequence ID" value="SHO62754.1"/>
    <property type="molecule type" value="Genomic_DNA"/>
</dbReference>
<dbReference type="OrthoDB" id="9789603at2"/>
<keyword evidence="4" id="KW-0689">Ribosomal protein</keyword>
<proteinExistence type="predicted"/>
<organism evidence="4 5">
    <name type="scientific">Algoriphagus zhangzhouensis</name>
    <dbReference type="NCBI Taxonomy" id="1073327"/>
    <lineage>
        <taxon>Bacteria</taxon>
        <taxon>Pseudomonadati</taxon>
        <taxon>Bacteroidota</taxon>
        <taxon>Cytophagia</taxon>
        <taxon>Cytophagales</taxon>
        <taxon>Cyclobacteriaceae</taxon>
        <taxon>Algoriphagus</taxon>
    </lineage>
</organism>
<feature type="domain" description="N-acetyltransferase" evidence="3">
    <location>
        <begin position="1"/>
        <end position="153"/>
    </location>
</feature>
<dbReference type="Gene3D" id="3.40.630.30">
    <property type="match status" value="1"/>
</dbReference>
<gene>
    <name evidence="4" type="ORF">SAMN04488108_2291</name>
</gene>
<dbReference type="InterPro" id="IPR050832">
    <property type="entry name" value="Bact_Acetyltransf"/>
</dbReference>
<dbReference type="PANTHER" id="PTHR43877:SF2">
    <property type="entry name" value="AMINOALKYLPHOSPHONATE N-ACETYLTRANSFERASE-RELATED"/>
    <property type="match status" value="1"/>
</dbReference>
<keyword evidence="4" id="KW-0687">Ribonucleoprotein</keyword>
<dbReference type="RefSeq" id="WP_073571945.1">
    <property type="nucleotide sequence ID" value="NZ_FRXN01000003.1"/>
</dbReference>
<dbReference type="InterPro" id="IPR000182">
    <property type="entry name" value="GNAT_dom"/>
</dbReference>
<dbReference type="GO" id="GO:0005840">
    <property type="term" value="C:ribosome"/>
    <property type="evidence" value="ECO:0007669"/>
    <property type="project" value="UniProtKB-KW"/>
</dbReference>
<keyword evidence="2" id="KW-0012">Acyltransferase</keyword>
<dbReference type="Proteomes" id="UP000184609">
    <property type="component" value="Unassembled WGS sequence"/>
</dbReference>
<evidence type="ECO:0000313" key="4">
    <source>
        <dbReference type="EMBL" id="SHO62754.1"/>
    </source>
</evidence>
<dbReference type="PROSITE" id="PS51186">
    <property type="entry name" value="GNAT"/>
    <property type="match status" value="1"/>
</dbReference>
<dbReference type="Pfam" id="PF00583">
    <property type="entry name" value="Acetyltransf_1"/>
    <property type="match status" value="1"/>
</dbReference>
<dbReference type="CDD" id="cd04301">
    <property type="entry name" value="NAT_SF"/>
    <property type="match status" value="1"/>
</dbReference>
<dbReference type="GO" id="GO:0016747">
    <property type="term" value="F:acyltransferase activity, transferring groups other than amino-acyl groups"/>
    <property type="evidence" value="ECO:0007669"/>
    <property type="project" value="InterPro"/>
</dbReference>
<evidence type="ECO:0000256" key="1">
    <source>
        <dbReference type="ARBA" id="ARBA00022679"/>
    </source>
</evidence>
<accession>A0A1M7ZD07</accession>
<evidence type="ECO:0000256" key="2">
    <source>
        <dbReference type="ARBA" id="ARBA00023315"/>
    </source>
</evidence>
<dbReference type="SUPFAM" id="SSF55729">
    <property type="entry name" value="Acyl-CoA N-acyltransferases (Nat)"/>
    <property type="match status" value="1"/>
</dbReference>
<sequence length="153" mass="17531">MEIRKATLDDLPAIVEMLTDDEIGQTREDFKIPLPSSYVQAFEKIIADPNQELIVIENEEGVVIGTMQLTFIQYLMYQGGIRAQIEAVQIKKEHRSQGIGSKMMNWAIARAKERKAQLIQLTSNKKRSKAIRFYEGFGFEASHEGMKLYLSYL</sequence>
<evidence type="ECO:0000313" key="5">
    <source>
        <dbReference type="Proteomes" id="UP000184609"/>
    </source>
</evidence>
<dbReference type="AlphaFoldDB" id="A0A1M7ZD07"/>
<keyword evidence="5" id="KW-1185">Reference proteome</keyword>